<accession>A0A193LC23</accession>
<dbReference type="InterPro" id="IPR006860">
    <property type="entry name" value="FecR"/>
</dbReference>
<feature type="transmembrane region" description="Helical" evidence="1">
    <location>
        <begin position="88"/>
        <end position="107"/>
    </location>
</feature>
<evidence type="ECO:0000259" key="2">
    <source>
        <dbReference type="Pfam" id="PF04773"/>
    </source>
</evidence>
<proteinExistence type="predicted"/>
<dbReference type="STRING" id="1548547.BA177_01410"/>
<dbReference type="PANTHER" id="PTHR30273:SF2">
    <property type="entry name" value="PROTEIN FECR"/>
    <property type="match status" value="1"/>
</dbReference>
<dbReference type="Proteomes" id="UP000092695">
    <property type="component" value="Chromosome"/>
</dbReference>
<keyword evidence="5" id="KW-1185">Reference proteome</keyword>
<keyword evidence="1" id="KW-0472">Membrane</keyword>
<dbReference type="OrthoDB" id="9771237at2"/>
<dbReference type="RefSeq" id="WP_068612090.1">
    <property type="nucleotide sequence ID" value="NZ_CP016268.1"/>
</dbReference>
<dbReference type="Pfam" id="PF04773">
    <property type="entry name" value="FecR"/>
    <property type="match status" value="1"/>
</dbReference>
<sequence length="340" mass="37904">MNQRDDVQASCAEDEALNWLVDFENLTPDEREQFNAWLDARPENRPAFAKLQQEWGQLDVLRQLETDTPDPEVVNKWLQRRRWRRRTLPLAAAAGLAAIAVLAMLLLQPPSGHYEATFQTALGEYQQHRLPDNSVVTLNTDSQARIVYSDDARRVYLLQGEAHFDIAPQSARPFSVIAGSGTVRAVGTAFNVYLRGEVVEVTVTEGVVEVLPATVKEEQAQDARPAKLAPQTLAQGDKLAYGETQAAVSRVEPRELARQRAWQGGMLDFQGETLAEVIAEAGRYTPTRITIDDPELGNLHVTGYFRAGDVETLLRLIESNERVTILREAADHVRIAARAD</sequence>
<gene>
    <name evidence="4" type="ORF">BA177_01410</name>
</gene>
<feature type="domain" description="FecR protein" evidence="2">
    <location>
        <begin position="117"/>
        <end position="209"/>
    </location>
</feature>
<dbReference type="PANTHER" id="PTHR30273">
    <property type="entry name" value="PERIPLASMIC SIGNAL SENSOR AND SIGMA FACTOR ACTIVATOR FECR-RELATED"/>
    <property type="match status" value="1"/>
</dbReference>
<evidence type="ECO:0008006" key="6">
    <source>
        <dbReference type="Google" id="ProtNLM"/>
    </source>
</evidence>
<evidence type="ECO:0000259" key="3">
    <source>
        <dbReference type="Pfam" id="PF16220"/>
    </source>
</evidence>
<evidence type="ECO:0000313" key="4">
    <source>
        <dbReference type="EMBL" id="ANO50057.1"/>
    </source>
</evidence>
<keyword evidence="1" id="KW-0812">Transmembrane</keyword>
<dbReference type="Pfam" id="PF16220">
    <property type="entry name" value="DUF4880"/>
    <property type="match status" value="1"/>
</dbReference>
<dbReference type="AlphaFoldDB" id="A0A193LC23"/>
<dbReference type="InterPro" id="IPR012373">
    <property type="entry name" value="Ferrdict_sens_TM"/>
</dbReference>
<dbReference type="InterPro" id="IPR032623">
    <property type="entry name" value="FecR_N"/>
</dbReference>
<organism evidence="4 5">
    <name type="scientific">Woeseia oceani</name>
    <dbReference type="NCBI Taxonomy" id="1548547"/>
    <lineage>
        <taxon>Bacteria</taxon>
        <taxon>Pseudomonadati</taxon>
        <taxon>Pseudomonadota</taxon>
        <taxon>Gammaproteobacteria</taxon>
        <taxon>Woeseiales</taxon>
        <taxon>Woeseiaceae</taxon>
        <taxon>Woeseia</taxon>
    </lineage>
</organism>
<dbReference type="Gene3D" id="2.60.120.1440">
    <property type="match status" value="1"/>
</dbReference>
<feature type="domain" description="FecR N-terminal" evidence="3">
    <location>
        <begin position="14"/>
        <end position="53"/>
    </location>
</feature>
<dbReference type="GO" id="GO:0016989">
    <property type="term" value="F:sigma factor antagonist activity"/>
    <property type="evidence" value="ECO:0007669"/>
    <property type="project" value="TreeGrafter"/>
</dbReference>
<evidence type="ECO:0000313" key="5">
    <source>
        <dbReference type="Proteomes" id="UP000092695"/>
    </source>
</evidence>
<keyword evidence="1" id="KW-1133">Transmembrane helix</keyword>
<dbReference type="EMBL" id="CP016268">
    <property type="protein sequence ID" value="ANO50057.1"/>
    <property type="molecule type" value="Genomic_DNA"/>
</dbReference>
<dbReference type="PIRSF" id="PIRSF018266">
    <property type="entry name" value="FecR"/>
    <property type="match status" value="1"/>
</dbReference>
<reference evidence="4 5" key="1">
    <citation type="submission" date="2016-06" db="EMBL/GenBank/DDBJ databases">
        <title>Complete genome sequence of a deep-branching marine Gamma Proteobacterium Woeseia oceani type strain XK5.</title>
        <authorList>
            <person name="Mu D."/>
            <person name="Du Z."/>
        </authorList>
    </citation>
    <scope>NUCLEOTIDE SEQUENCE [LARGE SCALE GENOMIC DNA]</scope>
    <source>
        <strain evidence="4 5">XK5</strain>
    </source>
</reference>
<dbReference type="Gene3D" id="3.55.50.30">
    <property type="match status" value="1"/>
</dbReference>
<name>A0A193LC23_9GAMM</name>
<dbReference type="KEGG" id="woc:BA177_01410"/>
<protein>
    <recommendedName>
        <fullName evidence="6">FecR protein domain-containing protein</fullName>
    </recommendedName>
</protein>
<evidence type="ECO:0000256" key="1">
    <source>
        <dbReference type="SAM" id="Phobius"/>
    </source>
</evidence>